<dbReference type="RefSeq" id="WP_330931020.1">
    <property type="nucleotide sequence ID" value="NZ_CP119075.1"/>
</dbReference>
<evidence type="ECO:0000256" key="4">
    <source>
        <dbReference type="ARBA" id="ARBA00023284"/>
    </source>
</evidence>
<dbReference type="InterPro" id="IPR013766">
    <property type="entry name" value="Thioredoxin_domain"/>
</dbReference>
<dbReference type="Proteomes" id="UP001218638">
    <property type="component" value="Chromosome"/>
</dbReference>
<dbReference type="CDD" id="cd02966">
    <property type="entry name" value="TlpA_like_family"/>
    <property type="match status" value="1"/>
</dbReference>
<evidence type="ECO:0000313" key="7">
    <source>
        <dbReference type="EMBL" id="WED64315.1"/>
    </source>
</evidence>
<dbReference type="EMBL" id="CP119075">
    <property type="protein sequence ID" value="WED64315.1"/>
    <property type="molecule type" value="Genomic_DNA"/>
</dbReference>
<keyword evidence="3" id="KW-1015">Disulfide bond</keyword>
<organism evidence="7 8">
    <name type="scientific">Synoicihabitans lomoniglobus</name>
    <dbReference type="NCBI Taxonomy" id="2909285"/>
    <lineage>
        <taxon>Bacteria</taxon>
        <taxon>Pseudomonadati</taxon>
        <taxon>Verrucomicrobiota</taxon>
        <taxon>Opitutia</taxon>
        <taxon>Opitutales</taxon>
        <taxon>Opitutaceae</taxon>
        <taxon>Synoicihabitans</taxon>
    </lineage>
</organism>
<evidence type="ECO:0000313" key="8">
    <source>
        <dbReference type="Proteomes" id="UP001218638"/>
    </source>
</evidence>
<feature type="domain" description="Thioredoxin" evidence="6">
    <location>
        <begin position="240"/>
        <end position="382"/>
    </location>
</feature>
<dbReference type="GO" id="GO:0030313">
    <property type="term" value="C:cell envelope"/>
    <property type="evidence" value="ECO:0007669"/>
    <property type="project" value="UniProtKB-SubCell"/>
</dbReference>
<evidence type="ECO:0000256" key="5">
    <source>
        <dbReference type="SAM" id="SignalP"/>
    </source>
</evidence>
<evidence type="ECO:0000256" key="2">
    <source>
        <dbReference type="ARBA" id="ARBA00022748"/>
    </source>
</evidence>
<dbReference type="InterPro" id="IPR050553">
    <property type="entry name" value="Thioredoxin_ResA/DsbE_sf"/>
</dbReference>
<dbReference type="KEGG" id="slom:PXH66_18410"/>
<feature type="signal peptide" evidence="5">
    <location>
        <begin position="1"/>
        <end position="19"/>
    </location>
</feature>
<evidence type="ECO:0000259" key="6">
    <source>
        <dbReference type="PROSITE" id="PS51352"/>
    </source>
</evidence>
<dbReference type="PROSITE" id="PS51352">
    <property type="entry name" value="THIOREDOXIN_2"/>
    <property type="match status" value="1"/>
</dbReference>
<dbReference type="GO" id="GO:0017004">
    <property type="term" value="P:cytochrome complex assembly"/>
    <property type="evidence" value="ECO:0007669"/>
    <property type="project" value="UniProtKB-KW"/>
</dbReference>
<accession>A0AAE9ZWS7</accession>
<proteinExistence type="predicted"/>
<dbReference type="Gene3D" id="3.40.30.10">
    <property type="entry name" value="Glutaredoxin"/>
    <property type="match status" value="1"/>
</dbReference>
<keyword evidence="5" id="KW-0732">Signal</keyword>
<evidence type="ECO:0000256" key="1">
    <source>
        <dbReference type="ARBA" id="ARBA00004196"/>
    </source>
</evidence>
<dbReference type="PANTHER" id="PTHR42852:SF6">
    <property type="entry name" value="THIOL:DISULFIDE INTERCHANGE PROTEIN DSBE"/>
    <property type="match status" value="1"/>
</dbReference>
<sequence>MKLLRLTLLSLLTSVVLGAASGPPIVPSDDPVEQELNALKAIMATPRAGEMTPRENYLWFDQLTRKLGAAAFAFVEAHPDDPRRWEAALILQQRRFHPRFVQSIDETYPEGGEDAVHRDTVAEAAFEARVVALETAMRVASDVPDEVMEQLEFGDLNPKFFPAYEAMRDGREPDLSTIEPAFLAFIKRWPESETGRGMLSTFVRLKMATAAAPTEEEVLAEFADSPNRHAREYVRDRLRFFELSKAPFELAFTAIDGRQVDLQKLRGKVVLIDFWATWCGPCIAELPNVKRVFADYHDKGFEIISVSLDAERDRQKFIDLVEEEGTTWPQRFEGKGWKDPLVARYTISGIPAMFLLDQDGMLVSTNARGPKLESEVKRLLGL</sequence>
<keyword evidence="8" id="KW-1185">Reference proteome</keyword>
<dbReference type="SUPFAM" id="SSF52833">
    <property type="entry name" value="Thioredoxin-like"/>
    <property type="match status" value="1"/>
</dbReference>
<dbReference type="AlphaFoldDB" id="A0AAE9ZWS7"/>
<name>A0AAE9ZWS7_9BACT</name>
<comment type="subcellular location">
    <subcellularLocation>
        <location evidence="1">Cell envelope</location>
    </subcellularLocation>
</comment>
<dbReference type="PANTHER" id="PTHR42852">
    <property type="entry name" value="THIOL:DISULFIDE INTERCHANGE PROTEIN DSBE"/>
    <property type="match status" value="1"/>
</dbReference>
<dbReference type="InterPro" id="IPR036249">
    <property type="entry name" value="Thioredoxin-like_sf"/>
</dbReference>
<keyword evidence="2" id="KW-0201">Cytochrome c-type biogenesis</keyword>
<keyword evidence="4" id="KW-0676">Redox-active center</keyword>
<reference evidence="7" key="1">
    <citation type="submission" date="2023-03" db="EMBL/GenBank/DDBJ databases">
        <title>Lomoglobus Profundus gen. nov., sp. nov., a novel member of the phylum Verrucomicrobia, isolated from deep-marine sediment of South China Sea.</title>
        <authorList>
            <person name="Ahmad T."/>
            <person name="Ishaq S.E."/>
            <person name="Wang F."/>
        </authorList>
    </citation>
    <scope>NUCLEOTIDE SEQUENCE</scope>
    <source>
        <strain evidence="7">LMO-M01</strain>
    </source>
</reference>
<protein>
    <submittedName>
        <fullName evidence="7">TlpA disulfide reductase family protein</fullName>
    </submittedName>
</protein>
<dbReference type="InterPro" id="IPR013740">
    <property type="entry name" value="Redoxin"/>
</dbReference>
<dbReference type="Pfam" id="PF08534">
    <property type="entry name" value="Redoxin"/>
    <property type="match status" value="1"/>
</dbReference>
<evidence type="ECO:0000256" key="3">
    <source>
        <dbReference type="ARBA" id="ARBA00023157"/>
    </source>
</evidence>
<feature type="chain" id="PRO_5042102318" evidence="5">
    <location>
        <begin position="20"/>
        <end position="382"/>
    </location>
</feature>
<gene>
    <name evidence="7" type="ORF">PXH66_18410</name>
</gene>